<feature type="non-terminal residue" evidence="1">
    <location>
        <position position="76"/>
    </location>
</feature>
<proteinExistence type="predicted"/>
<dbReference type="EMBL" id="BARV01009038">
    <property type="protein sequence ID" value="GAI11452.1"/>
    <property type="molecule type" value="Genomic_DNA"/>
</dbReference>
<dbReference type="AlphaFoldDB" id="X1KWL3"/>
<reference evidence="1" key="1">
    <citation type="journal article" date="2014" name="Front. Microbiol.">
        <title>High frequency of phylogenetically diverse reductive dehalogenase-homologous genes in deep subseafloor sedimentary metagenomes.</title>
        <authorList>
            <person name="Kawai M."/>
            <person name="Futagami T."/>
            <person name="Toyoda A."/>
            <person name="Takaki Y."/>
            <person name="Nishi S."/>
            <person name="Hori S."/>
            <person name="Arai W."/>
            <person name="Tsubouchi T."/>
            <person name="Morono Y."/>
            <person name="Uchiyama I."/>
            <person name="Ito T."/>
            <person name="Fujiyama A."/>
            <person name="Inagaki F."/>
            <person name="Takami H."/>
        </authorList>
    </citation>
    <scope>NUCLEOTIDE SEQUENCE</scope>
    <source>
        <strain evidence="1">Expedition CK06-06</strain>
    </source>
</reference>
<gene>
    <name evidence="1" type="ORF">S06H3_17971</name>
</gene>
<evidence type="ECO:0000313" key="1">
    <source>
        <dbReference type="EMBL" id="GAI11452.1"/>
    </source>
</evidence>
<name>X1KWL3_9ZZZZ</name>
<protein>
    <submittedName>
        <fullName evidence="1">Uncharacterized protein</fullName>
    </submittedName>
</protein>
<accession>X1KWL3</accession>
<comment type="caution">
    <text evidence="1">The sequence shown here is derived from an EMBL/GenBank/DDBJ whole genome shotgun (WGS) entry which is preliminary data.</text>
</comment>
<organism evidence="1">
    <name type="scientific">marine sediment metagenome</name>
    <dbReference type="NCBI Taxonomy" id="412755"/>
    <lineage>
        <taxon>unclassified sequences</taxon>
        <taxon>metagenomes</taxon>
        <taxon>ecological metagenomes</taxon>
    </lineage>
</organism>
<sequence>MKNFGKLIGGFLTLLVLAAVVMAFQVAPEIGIGLAFALPVCPVGCASDLPDTLFDECAPEINGAQVAKIYITNIGN</sequence>